<dbReference type="Proteomes" id="UP000324222">
    <property type="component" value="Unassembled WGS sequence"/>
</dbReference>
<accession>A0A5B7E8M9</accession>
<evidence type="ECO:0000313" key="2">
    <source>
        <dbReference type="Proteomes" id="UP000324222"/>
    </source>
</evidence>
<protein>
    <submittedName>
        <fullName evidence="1">Uncharacterized protein</fullName>
    </submittedName>
</protein>
<evidence type="ECO:0000313" key="1">
    <source>
        <dbReference type="EMBL" id="MPC29707.1"/>
    </source>
</evidence>
<comment type="caution">
    <text evidence="1">The sequence shown here is derived from an EMBL/GenBank/DDBJ whole genome shotgun (WGS) entry which is preliminary data.</text>
</comment>
<sequence length="77" mass="9218">MEVRRQSDKIFILLTGETLLKNPQVISVALENSRGRWREEGRQPLYNPRGMERRRWCGERRGGVRYSLTPRQERLFS</sequence>
<reference evidence="1 2" key="1">
    <citation type="submission" date="2019-05" db="EMBL/GenBank/DDBJ databases">
        <title>Another draft genome of Portunus trituberculatus and its Hox gene families provides insights of decapod evolution.</title>
        <authorList>
            <person name="Jeong J.-H."/>
            <person name="Song I."/>
            <person name="Kim S."/>
            <person name="Choi T."/>
            <person name="Kim D."/>
            <person name="Ryu S."/>
            <person name="Kim W."/>
        </authorList>
    </citation>
    <scope>NUCLEOTIDE SEQUENCE [LARGE SCALE GENOMIC DNA]</scope>
    <source>
        <tissue evidence="1">Muscle</tissue>
    </source>
</reference>
<gene>
    <name evidence="1" type="ORF">E2C01_022953</name>
</gene>
<dbReference type="AlphaFoldDB" id="A0A5B7E8M9"/>
<keyword evidence="2" id="KW-1185">Reference proteome</keyword>
<name>A0A5B7E8M9_PORTR</name>
<organism evidence="1 2">
    <name type="scientific">Portunus trituberculatus</name>
    <name type="common">Swimming crab</name>
    <name type="synonym">Neptunus trituberculatus</name>
    <dbReference type="NCBI Taxonomy" id="210409"/>
    <lineage>
        <taxon>Eukaryota</taxon>
        <taxon>Metazoa</taxon>
        <taxon>Ecdysozoa</taxon>
        <taxon>Arthropoda</taxon>
        <taxon>Crustacea</taxon>
        <taxon>Multicrustacea</taxon>
        <taxon>Malacostraca</taxon>
        <taxon>Eumalacostraca</taxon>
        <taxon>Eucarida</taxon>
        <taxon>Decapoda</taxon>
        <taxon>Pleocyemata</taxon>
        <taxon>Brachyura</taxon>
        <taxon>Eubrachyura</taxon>
        <taxon>Portunoidea</taxon>
        <taxon>Portunidae</taxon>
        <taxon>Portuninae</taxon>
        <taxon>Portunus</taxon>
    </lineage>
</organism>
<proteinExistence type="predicted"/>
<dbReference type="EMBL" id="VSRR010002122">
    <property type="protein sequence ID" value="MPC29707.1"/>
    <property type="molecule type" value="Genomic_DNA"/>
</dbReference>